<reference evidence="4" key="1">
    <citation type="submission" date="2018-06" db="EMBL/GenBank/DDBJ databases">
        <authorList>
            <person name="Zhirakovskaya E."/>
        </authorList>
    </citation>
    <scope>NUCLEOTIDE SEQUENCE</scope>
</reference>
<feature type="domain" description="Smf/DprA SLOG" evidence="2">
    <location>
        <begin position="64"/>
        <end position="270"/>
    </location>
</feature>
<dbReference type="Pfam" id="PF21102">
    <property type="entry name" value="DprA_N"/>
    <property type="match status" value="1"/>
</dbReference>
<dbReference type="PANTHER" id="PTHR43022">
    <property type="entry name" value="PROTEIN SMF"/>
    <property type="match status" value="1"/>
</dbReference>
<dbReference type="GO" id="GO:0009294">
    <property type="term" value="P:DNA-mediated transformation"/>
    <property type="evidence" value="ECO:0007669"/>
    <property type="project" value="InterPro"/>
</dbReference>
<dbReference type="EMBL" id="UOEJ01000267">
    <property type="protein sequence ID" value="VAW07271.1"/>
    <property type="molecule type" value="Genomic_DNA"/>
</dbReference>
<sequence length="354" mass="38243">MIRTENVGPVTFRHLISRYKTALNALDALPELARRGGRKRPFVAAKKSDVVREIDQLADMGGHLIVYGDVNYPAALMATEDAPPVLMALGHPHLLEAKNFAMVGARNSSAVGIRMATSLARGMGQAGYVVTSGMARGIDTAVHEGAIATGTIAVLAGGVDVVYPRENQKLYEAIVNSGIVLSEMPLATQPQARHFPRRNRIISGLAMGLLVVEATHKSGSLITARLALEQGREVFAIPGSPMDPRSKGPNDLIRQGAVLVENAENILEVLRLMEGKRISEPHYDFFDEVAPLDEACDMMSARAAIRSKLSPTPVPIDDLIRMTRLSPPEVQSVLLELELAGEISRYPGNRVAFC</sequence>
<evidence type="ECO:0000259" key="2">
    <source>
        <dbReference type="Pfam" id="PF02481"/>
    </source>
</evidence>
<dbReference type="Gene3D" id="3.40.50.450">
    <property type="match status" value="1"/>
</dbReference>
<dbReference type="Pfam" id="PF02481">
    <property type="entry name" value="DNA_processg_A"/>
    <property type="match status" value="1"/>
</dbReference>
<accession>A0A3B0SLX8</accession>
<evidence type="ECO:0000256" key="1">
    <source>
        <dbReference type="ARBA" id="ARBA00006525"/>
    </source>
</evidence>
<dbReference type="Pfam" id="PF17782">
    <property type="entry name" value="WHD_DprA"/>
    <property type="match status" value="1"/>
</dbReference>
<dbReference type="InterPro" id="IPR041614">
    <property type="entry name" value="DprA_WH"/>
</dbReference>
<dbReference type="Gene3D" id="1.10.10.10">
    <property type="entry name" value="Winged helix-like DNA-binding domain superfamily/Winged helix DNA-binding domain"/>
    <property type="match status" value="1"/>
</dbReference>
<name>A0A3B0SLX8_9ZZZZ</name>
<dbReference type="InterPro" id="IPR057666">
    <property type="entry name" value="DrpA_SLOG"/>
</dbReference>
<proteinExistence type="inferred from homology"/>
<comment type="similarity">
    <text evidence="1">Belongs to the DprA/Smf family.</text>
</comment>
<evidence type="ECO:0000313" key="4">
    <source>
        <dbReference type="EMBL" id="VAW07271.1"/>
    </source>
</evidence>
<gene>
    <name evidence="4" type="ORF">MNBD_ALPHA01-894</name>
</gene>
<dbReference type="InterPro" id="IPR036388">
    <property type="entry name" value="WH-like_DNA-bd_sf"/>
</dbReference>
<dbReference type="PANTHER" id="PTHR43022:SF1">
    <property type="entry name" value="PROTEIN SMF"/>
    <property type="match status" value="1"/>
</dbReference>
<dbReference type="SUPFAM" id="SSF102405">
    <property type="entry name" value="MCP/YpsA-like"/>
    <property type="match status" value="1"/>
</dbReference>
<protein>
    <submittedName>
        <fullName evidence="4">Rossmann fold nucleotide-binding protein Smf possibly involved in DNA uptake</fullName>
    </submittedName>
</protein>
<evidence type="ECO:0000259" key="3">
    <source>
        <dbReference type="Pfam" id="PF17782"/>
    </source>
</evidence>
<organism evidence="4">
    <name type="scientific">hydrothermal vent metagenome</name>
    <dbReference type="NCBI Taxonomy" id="652676"/>
    <lineage>
        <taxon>unclassified sequences</taxon>
        <taxon>metagenomes</taxon>
        <taxon>ecological metagenomes</taxon>
    </lineage>
</organism>
<dbReference type="NCBIfam" id="TIGR00732">
    <property type="entry name" value="dprA"/>
    <property type="match status" value="1"/>
</dbReference>
<dbReference type="InterPro" id="IPR003488">
    <property type="entry name" value="DprA"/>
</dbReference>
<dbReference type="AlphaFoldDB" id="A0A3B0SLX8"/>
<feature type="domain" description="DprA winged helix" evidence="3">
    <location>
        <begin position="300"/>
        <end position="349"/>
    </location>
</feature>